<evidence type="ECO:0000256" key="7">
    <source>
        <dbReference type="ARBA" id="ARBA00023065"/>
    </source>
</evidence>
<protein>
    <recommendedName>
        <fullName evidence="12">EF-hand domain-containing protein</fullName>
    </recommendedName>
</protein>
<evidence type="ECO:0000256" key="5">
    <source>
        <dbReference type="ARBA" id="ARBA00022837"/>
    </source>
</evidence>
<evidence type="ECO:0000256" key="8">
    <source>
        <dbReference type="ARBA" id="ARBA00023136"/>
    </source>
</evidence>
<keyword evidence="6 10" id="KW-1133">Transmembrane helix</keyword>
<feature type="transmembrane region" description="Helical" evidence="10">
    <location>
        <begin position="613"/>
        <end position="639"/>
    </location>
</feature>
<dbReference type="SMART" id="SM00054">
    <property type="entry name" value="EFh"/>
    <property type="match status" value="6"/>
</dbReference>
<sequence length="1182" mass="131868">MKKLSIIAAVLLVVSHVAHSRLIREGLDLGVTESCEPTYGILPCSSNAWGLLFLIVVFEILLTFGGRYVGIGSDLFFQTIGPSIFGASLFQLLGTFPQIVLVLGSTVMILTLIWGTAVILGSYDLSEATPIDKSGSQKSTPEGYGVVTDVEASYTARIMLIPLIPFLILLLAEAFSSSSVKRVIVLIALIVSVTLLISFILYQAFRPWIQFRRFEFLMDKYAKDKLMRLLSRNGRPDTKRIQDLFHQIDKDNSTSISAAELRVLLLGVRMDEGDLSTDRDVEHILGSFDASEDGRINEEEFVQGMTKLLSEMAEERINRIKSSRSHSQDNDQLQQGLLGNSSSTNTSRSPRPTNRWLNYLKAVFFVILGIVLLCAFAEPLINSVVSFATAANLPNFSVGYLAIPLAMNYRVAVQTIASSRQKSQKTISLTLSALYSGVYMNNVVSLIVFLGPVYVLNLSIDVFAEVLVVMAMNTLMTGFYILFLSVTETVAGRILRLNVSDNLISDGVDAVAFQPPFLNSGSSSSLVSSTCVHTYGFFPCADNIGGYTFQIVIYQYLLIIGGKLIGRGSKRIFNILGTGVYGATVFRILRVLPKIAMVIVSGVLKSKESAQESVSFGVGVYAGSTVFNLTIVWGMCVIFGRKKFDKLAATDPSSASLSLMFKEKLSQLKDTGTRIDKRTCYTAGIMLLSLIPYIIVQMANVFDSSFGTWLVILVALVVSAAMLLSYFLYQIFDPWIQERSLEYSKYENLLVGFLQHVQRHAKEKLIDDSGQPNIPVIKGLFDQTDKDADRSITFHELESLILEIQSGKKQVEKGYAISQMLKTFDRNKDRRIEEHEFIDGCLKWINEATHLAEKADLDVVQPVSKKRRFEKAEIEHIMARILKHAQSDELEAENYLAKDDGELNVERIKGLFKKLDTDRSNSLSRSELEELIQTTVRTGDSQLNHQEMVKKFMKDFDTDGDNIVDEQEFVHGMTKWLNKAMDVTKCNDAKKSIDEFDKIMWGEVENLVYEVGKNENSRLKLLTWGFSKSIFQVMLGIVILTFLSGPLKTSIQKFSDAIGMPSFFISFVIVPIALNAHSAISAIFPASQKSSRTSSLTFSEIYGGVVMNNIMGLSTLLAIVYIKGLEWDYSAEVLTILVVCAIIGILAYSQTTYPLWTCFLAFFLYPFSLLMYYVFQYVLGWD</sequence>
<evidence type="ECO:0000256" key="3">
    <source>
        <dbReference type="ARBA" id="ARBA00022449"/>
    </source>
</evidence>
<evidence type="ECO:0000256" key="9">
    <source>
        <dbReference type="SAM" id="MobiDB-lite"/>
    </source>
</evidence>
<feature type="domain" description="EF-hand" evidence="12">
    <location>
        <begin position="903"/>
        <end position="938"/>
    </location>
</feature>
<feature type="transmembrane region" description="Helical" evidence="10">
    <location>
        <begin position="572"/>
        <end position="593"/>
    </location>
</feature>
<feature type="domain" description="EF-hand" evidence="12">
    <location>
        <begin position="236"/>
        <end position="271"/>
    </location>
</feature>
<feature type="domain" description="EF-hand" evidence="12">
    <location>
        <begin position="772"/>
        <end position="807"/>
    </location>
</feature>
<name>A0AAD4J8N2_PERFH</name>
<dbReference type="CDD" id="cd00051">
    <property type="entry name" value="EFh"/>
    <property type="match status" value="3"/>
</dbReference>
<feature type="transmembrane region" description="Helical" evidence="10">
    <location>
        <begin position="462"/>
        <end position="486"/>
    </location>
</feature>
<comment type="caution">
    <text evidence="13">The sequence shown here is derived from an EMBL/GenBank/DDBJ whole genome shotgun (WGS) entry which is preliminary data.</text>
</comment>
<evidence type="ECO:0000313" key="13">
    <source>
        <dbReference type="EMBL" id="KAH6829132.1"/>
    </source>
</evidence>
<dbReference type="InterPro" id="IPR002048">
    <property type="entry name" value="EF_hand_dom"/>
</dbReference>
<feature type="transmembrane region" description="Helical" evidence="10">
    <location>
        <begin position="1129"/>
        <end position="1148"/>
    </location>
</feature>
<keyword evidence="3" id="KW-0050">Antiport</keyword>
<dbReference type="GO" id="GO:0006874">
    <property type="term" value="P:intracellular calcium ion homeostasis"/>
    <property type="evidence" value="ECO:0007669"/>
    <property type="project" value="TreeGrafter"/>
</dbReference>
<dbReference type="InterPro" id="IPR004713">
    <property type="entry name" value="CaH_exchang"/>
</dbReference>
<keyword evidence="11" id="KW-0732">Signal</keyword>
<dbReference type="EMBL" id="SDAM02000113">
    <property type="protein sequence ID" value="KAH6829132.1"/>
    <property type="molecule type" value="Genomic_DNA"/>
</dbReference>
<dbReference type="PANTHER" id="PTHR31503">
    <property type="entry name" value="VACUOLAR CALCIUM ION TRANSPORTER"/>
    <property type="match status" value="1"/>
</dbReference>
<evidence type="ECO:0000259" key="12">
    <source>
        <dbReference type="PROSITE" id="PS50222"/>
    </source>
</evidence>
<dbReference type="InterPro" id="IPR011992">
    <property type="entry name" value="EF-hand-dom_pair"/>
</dbReference>
<feature type="transmembrane region" description="Helical" evidence="10">
    <location>
        <begin position="393"/>
        <end position="412"/>
    </location>
</feature>
<dbReference type="Gene3D" id="1.10.238.10">
    <property type="entry name" value="EF-hand"/>
    <property type="match status" value="2"/>
</dbReference>
<feature type="transmembrane region" description="Helical" evidence="10">
    <location>
        <begin position="183"/>
        <end position="205"/>
    </location>
</feature>
<keyword evidence="7" id="KW-0406">Ion transport</keyword>
<organism evidence="13 14">
    <name type="scientific">Perilla frutescens var. hirtella</name>
    <name type="common">Perilla citriodora</name>
    <name type="synonym">Perilla setoyensis</name>
    <dbReference type="NCBI Taxonomy" id="608512"/>
    <lineage>
        <taxon>Eukaryota</taxon>
        <taxon>Viridiplantae</taxon>
        <taxon>Streptophyta</taxon>
        <taxon>Embryophyta</taxon>
        <taxon>Tracheophyta</taxon>
        <taxon>Spermatophyta</taxon>
        <taxon>Magnoliopsida</taxon>
        <taxon>eudicotyledons</taxon>
        <taxon>Gunneridae</taxon>
        <taxon>Pentapetalae</taxon>
        <taxon>asterids</taxon>
        <taxon>lamiids</taxon>
        <taxon>Lamiales</taxon>
        <taxon>Lamiaceae</taxon>
        <taxon>Nepetoideae</taxon>
        <taxon>Elsholtzieae</taxon>
        <taxon>Perilla</taxon>
    </lineage>
</organism>
<dbReference type="Proteomes" id="UP001190926">
    <property type="component" value="Unassembled WGS sequence"/>
</dbReference>
<feature type="compositionally biased region" description="Low complexity" evidence="9">
    <location>
        <begin position="330"/>
        <end position="351"/>
    </location>
</feature>
<reference evidence="13 14" key="1">
    <citation type="journal article" date="2021" name="Nat. Commun.">
        <title>Incipient diploidization of the medicinal plant Perilla within 10,000 years.</title>
        <authorList>
            <person name="Zhang Y."/>
            <person name="Shen Q."/>
            <person name="Leng L."/>
            <person name="Zhang D."/>
            <person name="Chen S."/>
            <person name="Shi Y."/>
            <person name="Ning Z."/>
            <person name="Chen S."/>
        </authorList>
    </citation>
    <scope>NUCLEOTIDE SEQUENCE [LARGE SCALE GENOMIC DNA]</scope>
    <source>
        <strain evidence="14">cv. PC099</strain>
    </source>
</reference>
<feature type="transmembrane region" description="Helical" evidence="10">
    <location>
        <begin position="1063"/>
        <end position="1084"/>
    </location>
</feature>
<keyword evidence="8 10" id="KW-0472">Membrane</keyword>
<feature type="domain" description="EF-hand" evidence="12">
    <location>
        <begin position="276"/>
        <end position="311"/>
    </location>
</feature>
<feature type="transmembrane region" description="Helical" evidence="10">
    <location>
        <begin position="433"/>
        <end position="456"/>
    </location>
</feature>
<gene>
    <name evidence="13" type="ORF">C2S53_013280</name>
</gene>
<evidence type="ECO:0000313" key="14">
    <source>
        <dbReference type="Proteomes" id="UP001190926"/>
    </source>
</evidence>
<feature type="transmembrane region" description="Helical" evidence="10">
    <location>
        <begin position="1105"/>
        <end position="1123"/>
    </location>
</feature>
<feature type="transmembrane region" description="Helical" evidence="10">
    <location>
        <begin position="48"/>
        <end position="68"/>
    </location>
</feature>
<keyword evidence="2" id="KW-0813">Transport</keyword>
<feature type="transmembrane region" description="Helical" evidence="10">
    <location>
        <begin position="359"/>
        <end position="381"/>
    </location>
</feature>
<keyword evidence="4 10" id="KW-0812">Transmembrane</keyword>
<feature type="transmembrane region" description="Helical" evidence="10">
    <location>
        <begin position="99"/>
        <end position="123"/>
    </location>
</feature>
<dbReference type="GO" id="GO:0015369">
    <property type="term" value="F:calcium:proton antiporter activity"/>
    <property type="evidence" value="ECO:0007669"/>
    <property type="project" value="TreeGrafter"/>
</dbReference>
<evidence type="ECO:0000256" key="10">
    <source>
        <dbReference type="SAM" id="Phobius"/>
    </source>
</evidence>
<keyword evidence="5" id="KW-0106">Calcium</keyword>
<evidence type="ECO:0000256" key="6">
    <source>
        <dbReference type="ARBA" id="ARBA00022989"/>
    </source>
</evidence>
<feature type="transmembrane region" description="Helical" evidence="10">
    <location>
        <begin position="158"/>
        <end position="177"/>
    </location>
</feature>
<dbReference type="PROSITE" id="PS00018">
    <property type="entry name" value="EF_HAND_1"/>
    <property type="match status" value="5"/>
</dbReference>
<feature type="region of interest" description="Disordered" evidence="9">
    <location>
        <begin position="319"/>
        <end position="351"/>
    </location>
</feature>
<accession>A0AAD4J8N2</accession>
<evidence type="ECO:0000256" key="2">
    <source>
        <dbReference type="ARBA" id="ARBA00022448"/>
    </source>
</evidence>
<dbReference type="GO" id="GO:0005509">
    <property type="term" value="F:calcium ion binding"/>
    <property type="evidence" value="ECO:0007669"/>
    <property type="project" value="InterPro"/>
</dbReference>
<feature type="domain" description="EF-hand" evidence="12">
    <location>
        <begin position="944"/>
        <end position="979"/>
    </location>
</feature>
<feature type="transmembrane region" description="Helical" evidence="10">
    <location>
        <begin position="679"/>
        <end position="700"/>
    </location>
</feature>
<feature type="signal peptide" evidence="11">
    <location>
        <begin position="1"/>
        <end position="20"/>
    </location>
</feature>
<feature type="transmembrane region" description="Helical" evidence="10">
    <location>
        <begin position="706"/>
        <end position="729"/>
    </location>
</feature>
<dbReference type="SUPFAM" id="SSF47473">
    <property type="entry name" value="EF-hand"/>
    <property type="match status" value="2"/>
</dbReference>
<dbReference type="PANTHER" id="PTHR31503:SF85">
    <property type="entry name" value="CALCIUM-BINDING EF-HAND FAMILY PROTEIN"/>
    <property type="match status" value="1"/>
</dbReference>
<dbReference type="GO" id="GO:0016020">
    <property type="term" value="C:membrane"/>
    <property type="evidence" value="ECO:0007669"/>
    <property type="project" value="InterPro"/>
</dbReference>
<keyword evidence="14" id="KW-1185">Reference proteome</keyword>
<evidence type="ECO:0000256" key="1">
    <source>
        <dbReference type="ARBA" id="ARBA00004127"/>
    </source>
</evidence>
<feature type="chain" id="PRO_5042146139" description="EF-hand domain-containing protein" evidence="11">
    <location>
        <begin position="21"/>
        <end position="1182"/>
    </location>
</feature>
<feature type="transmembrane region" description="Helical" evidence="10">
    <location>
        <begin position="1021"/>
        <end position="1043"/>
    </location>
</feature>
<dbReference type="PROSITE" id="PS50222">
    <property type="entry name" value="EF_HAND_2"/>
    <property type="match status" value="5"/>
</dbReference>
<dbReference type="InterPro" id="IPR004837">
    <property type="entry name" value="NaCa_Exmemb"/>
</dbReference>
<dbReference type="AlphaFoldDB" id="A0AAD4J8N2"/>
<evidence type="ECO:0000256" key="11">
    <source>
        <dbReference type="SAM" id="SignalP"/>
    </source>
</evidence>
<feature type="transmembrane region" description="Helical" evidence="10">
    <location>
        <begin position="1155"/>
        <end position="1175"/>
    </location>
</feature>
<comment type="subcellular location">
    <subcellularLocation>
        <location evidence="1">Endomembrane system</location>
        <topology evidence="1">Multi-pass membrane protein</topology>
    </subcellularLocation>
</comment>
<dbReference type="Pfam" id="PF13499">
    <property type="entry name" value="EF-hand_7"/>
    <property type="match status" value="2"/>
</dbReference>
<dbReference type="Pfam" id="PF01699">
    <property type="entry name" value="Na_Ca_ex"/>
    <property type="match status" value="1"/>
</dbReference>
<proteinExistence type="predicted"/>
<feature type="transmembrane region" description="Helical" evidence="10">
    <location>
        <begin position="75"/>
        <end position="93"/>
    </location>
</feature>
<dbReference type="GO" id="GO:0012505">
    <property type="term" value="C:endomembrane system"/>
    <property type="evidence" value="ECO:0007669"/>
    <property type="project" value="UniProtKB-SubCell"/>
</dbReference>
<dbReference type="InterPro" id="IPR018247">
    <property type="entry name" value="EF_Hand_1_Ca_BS"/>
</dbReference>
<evidence type="ECO:0000256" key="4">
    <source>
        <dbReference type="ARBA" id="ARBA00022692"/>
    </source>
</evidence>